<dbReference type="PANTHER" id="PTHR43711">
    <property type="entry name" value="TWO-COMPONENT HISTIDINE KINASE"/>
    <property type="match status" value="1"/>
</dbReference>
<dbReference type="GO" id="GO:0000155">
    <property type="term" value="F:phosphorelay sensor kinase activity"/>
    <property type="evidence" value="ECO:0007669"/>
    <property type="project" value="InterPro"/>
</dbReference>
<name>A0A4U1CQG1_9SPHI</name>
<dbReference type="PANTHER" id="PTHR43711:SF1">
    <property type="entry name" value="HISTIDINE KINASE 1"/>
    <property type="match status" value="1"/>
</dbReference>
<comment type="caution">
    <text evidence="9">The sequence shown here is derived from an EMBL/GenBank/DDBJ whole genome shotgun (WGS) entry which is preliminary data.</text>
</comment>
<keyword evidence="10" id="KW-1185">Reference proteome</keyword>
<evidence type="ECO:0000256" key="5">
    <source>
        <dbReference type="ARBA" id="ARBA00022777"/>
    </source>
</evidence>
<sequence length="427" mass="47662">MPNNSQTVLDNIAFVEKSRIKIINLVCIISALLALLSAFIGRDSLPYSISLITLSCIFIGSLLMNFNSKTSLTKYFVPLATTIWITYMCIAFGNRLGTQNYLVIALVALAIYAKNKTYRTISILVILATALSVNIYQNFYEPLYSLPKFIDLLSAVNVLTPLIIISMICWTVISDAAKSNAIIQQQKRDLADSNQFKDKVLSIIGHDMRSPFNSAKSLIYLLENELLSKEEKHHVLALLHSDIDLSLQTLDNILEWASQAYYGSVMQTKIKKETLKVKEMVDTAIEGFTQLSLQKQVTMSNSIDPATRIYADRQQIAFVLRNLTSNALKFSHSDQHIIFSSSENDGKVTICVKDQGIGMSTEMQSSLFQISNRFSEKGTANEKGSGLGLIFCQEFIENNNGNLWIESKVGKGTTINFSLNRDELVNA</sequence>
<feature type="transmembrane region" description="Helical" evidence="7">
    <location>
        <begin position="152"/>
        <end position="173"/>
    </location>
</feature>
<keyword evidence="4" id="KW-0808">Transferase</keyword>
<dbReference type="CDD" id="cd00082">
    <property type="entry name" value="HisKA"/>
    <property type="match status" value="1"/>
</dbReference>
<feature type="transmembrane region" description="Helical" evidence="7">
    <location>
        <begin position="75"/>
        <end position="93"/>
    </location>
</feature>
<dbReference type="PRINTS" id="PR00344">
    <property type="entry name" value="BCTRLSENSOR"/>
</dbReference>
<feature type="transmembrane region" description="Helical" evidence="7">
    <location>
        <begin position="121"/>
        <end position="140"/>
    </location>
</feature>
<keyword evidence="6" id="KW-0902">Two-component regulatory system</keyword>
<dbReference type="SUPFAM" id="SSF55874">
    <property type="entry name" value="ATPase domain of HSP90 chaperone/DNA topoisomerase II/histidine kinase"/>
    <property type="match status" value="1"/>
</dbReference>
<dbReference type="EMBL" id="SWBR01000002">
    <property type="protein sequence ID" value="TKC09904.1"/>
    <property type="molecule type" value="Genomic_DNA"/>
</dbReference>
<organism evidence="9 10">
    <name type="scientific">Pedobacter polaris</name>
    <dbReference type="NCBI Taxonomy" id="2571273"/>
    <lineage>
        <taxon>Bacteria</taxon>
        <taxon>Pseudomonadati</taxon>
        <taxon>Bacteroidota</taxon>
        <taxon>Sphingobacteriia</taxon>
        <taxon>Sphingobacteriales</taxon>
        <taxon>Sphingobacteriaceae</taxon>
        <taxon>Pedobacter</taxon>
    </lineage>
</organism>
<dbReference type="Pfam" id="PF02518">
    <property type="entry name" value="HATPase_c"/>
    <property type="match status" value="1"/>
</dbReference>
<dbReference type="RefSeq" id="WP_136839482.1">
    <property type="nucleotide sequence ID" value="NZ_SWBR01000002.1"/>
</dbReference>
<evidence type="ECO:0000313" key="9">
    <source>
        <dbReference type="EMBL" id="TKC09904.1"/>
    </source>
</evidence>
<evidence type="ECO:0000256" key="6">
    <source>
        <dbReference type="ARBA" id="ARBA00023012"/>
    </source>
</evidence>
<accession>A0A4U1CQG1</accession>
<dbReference type="PROSITE" id="PS50109">
    <property type="entry name" value="HIS_KIN"/>
    <property type="match status" value="1"/>
</dbReference>
<reference evidence="9 10" key="1">
    <citation type="submission" date="2019-04" db="EMBL/GenBank/DDBJ databases">
        <title>Pedobacter sp. RP-3-22 sp. nov., isolated from Arctic soil.</title>
        <authorList>
            <person name="Dahal R.H."/>
            <person name="Kim D.-U."/>
        </authorList>
    </citation>
    <scope>NUCLEOTIDE SEQUENCE [LARGE SCALE GENOMIC DNA]</scope>
    <source>
        <strain evidence="9 10">RP-3-22</strain>
    </source>
</reference>
<dbReference type="InterPro" id="IPR003594">
    <property type="entry name" value="HATPase_dom"/>
</dbReference>
<dbReference type="InterPro" id="IPR036890">
    <property type="entry name" value="HATPase_C_sf"/>
</dbReference>
<keyword evidence="7" id="KW-0812">Transmembrane</keyword>
<dbReference type="InterPro" id="IPR036097">
    <property type="entry name" value="HisK_dim/P_sf"/>
</dbReference>
<protein>
    <recommendedName>
        <fullName evidence="2">histidine kinase</fullName>
        <ecNumber evidence="2">2.7.13.3</ecNumber>
    </recommendedName>
</protein>
<dbReference type="InterPro" id="IPR050736">
    <property type="entry name" value="Sensor_HK_Regulatory"/>
</dbReference>
<evidence type="ECO:0000256" key="1">
    <source>
        <dbReference type="ARBA" id="ARBA00000085"/>
    </source>
</evidence>
<dbReference type="AlphaFoldDB" id="A0A4U1CQG1"/>
<dbReference type="SMART" id="SM00387">
    <property type="entry name" value="HATPase_c"/>
    <property type="match status" value="1"/>
</dbReference>
<keyword evidence="7" id="KW-0472">Membrane</keyword>
<feature type="transmembrane region" description="Helical" evidence="7">
    <location>
        <begin position="99"/>
        <end position="114"/>
    </location>
</feature>
<dbReference type="SUPFAM" id="SSF47384">
    <property type="entry name" value="Homodimeric domain of signal transducing histidine kinase"/>
    <property type="match status" value="1"/>
</dbReference>
<keyword evidence="7" id="KW-1133">Transmembrane helix</keyword>
<dbReference type="InterPro" id="IPR005467">
    <property type="entry name" value="His_kinase_dom"/>
</dbReference>
<evidence type="ECO:0000256" key="3">
    <source>
        <dbReference type="ARBA" id="ARBA00022553"/>
    </source>
</evidence>
<evidence type="ECO:0000259" key="8">
    <source>
        <dbReference type="PROSITE" id="PS50109"/>
    </source>
</evidence>
<dbReference type="Proteomes" id="UP000309488">
    <property type="component" value="Unassembled WGS sequence"/>
</dbReference>
<feature type="transmembrane region" description="Helical" evidence="7">
    <location>
        <begin position="47"/>
        <end position="66"/>
    </location>
</feature>
<feature type="domain" description="Histidine kinase" evidence="8">
    <location>
        <begin position="203"/>
        <end position="423"/>
    </location>
</feature>
<gene>
    <name evidence="9" type="ORF">FA048_06735</name>
</gene>
<dbReference type="Gene3D" id="3.30.565.10">
    <property type="entry name" value="Histidine kinase-like ATPase, C-terminal domain"/>
    <property type="match status" value="1"/>
</dbReference>
<dbReference type="Gene3D" id="1.10.287.130">
    <property type="match status" value="1"/>
</dbReference>
<dbReference type="FunFam" id="3.30.565.10:FF:000006">
    <property type="entry name" value="Sensor histidine kinase WalK"/>
    <property type="match status" value="1"/>
</dbReference>
<dbReference type="InterPro" id="IPR004358">
    <property type="entry name" value="Sig_transdc_His_kin-like_C"/>
</dbReference>
<keyword evidence="3" id="KW-0597">Phosphoprotein</keyword>
<dbReference type="EC" id="2.7.13.3" evidence="2"/>
<proteinExistence type="predicted"/>
<feature type="transmembrane region" description="Helical" evidence="7">
    <location>
        <begin position="22"/>
        <end position="41"/>
    </location>
</feature>
<comment type="catalytic activity">
    <reaction evidence="1">
        <text>ATP + protein L-histidine = ADP + protein N-phospho-L-histidine.</text>
        <dbReference type="EC" id="2.7.13.3"/>
    </reaction>
</comment>
<evidence type="ECO:0000256" key="2">
    <source>
        <dbReference type="ARBA" id="ARBA00012438"/>
    </source>
</evidence>
<dbReference type="OrthoDB" id="9810447at2"/>
<dbReference type="InterPro" id="IPR003661">
    <property type="entry name" value="HisK_dim/P_dom"/>
</dbReference>
<evidence type="ECO:0000256" key="7">
    <source>
        <dbReference type="SAM" id="Phobius"/>
    </source>
</evidence>
<keyword evidence="5 9" id="KW-0418">Kinase</keyword>
<evidence type="ECO:0000256" key="4">
    <source>
        <dbReference type="ARBA" id="ARBA00022679"/>
    </source>
</evidence>
<evidence type="ECO:0000313" key="10">
    <source>
        <dbReference type="Proteomes" id="UP000309488"/>
    </source>
</evidence>